<sequence>MSTKLPFSCLILVAVVMAWSMIDPYDWPTWIMETLPVWIAAAILIPTRRKFPLTNLAYVLIAIHSVILIVGAHYTYARVPLFDWIRDALGTERNSYDGLGHLAQGFIPALIGRELLIRTSDLQRGKWMFALIVLSCLGISAIYELIEWGAAVAAGGGAVEFLGTQGDPWDTQKDMGLAGIGAALSLLILSKFHDRELNKLTPR</sequence>
<dbReference type="EMBL" id="QFOT01000030">
    <property type="protein sequence ID" value="PZP56317.1"/>
    <property type="molecule type" value="Genomic_DNA"/>
</dbReference>
<feature type="transmembrane region" description="Helical" evidence="1">
    <location>
        <begin position="128"/>
        <end position="146"/>
    </location>
</feature>
<dbReference type="AlphaFoldDB" id="A0A2W5FR65"/>
<dbReference type="PIRSF" id="PIRSF020606">
    <property type="entry name" value="UCP020606"/>
    <property type="match status" value="1"/>
</dbReference>
<evidence type="ECO:0000313" key="3">
    <source>
        <dbReference type="Proteomes" id="UP000249739"/>
    </source>
</evidence>
<feature type="transmembrane region" description="Helical" evidence="1">
    <location>
        <begin position="175"/>
        <end position="193"/>
    </location>
</feature>
<comment type="caution">
    <text evidence="2">The sequence shown here is derived from an EMBL/GenBank/DDBJ whole genome shotgun (WGS) entry which is preliminary data.</text>
</comment>
<keyword evidence="1" id="KW-0472">Membrane</keyword>
<feature type="transmembrane region" description="Helical" evidence="1">
    <location>
        <begin position="57"/>
        <end position="76"/>
    </location>
</feature>
<reference evidence="2 3" key="1">
    <citation type="submission" date="2017-08" db="EMBL/GenBank/DDBJ databases">
        <title>Infants hospitalized years apart are colonized by the same room-sourced microbial strains.</title>
        <authorList>
            <person name="Brooks B."/>
            <person name="Olm M.R."/>
            <person name="Firek B.A."/>
            <person name="Baker R."/>
            <person name="Thomas B.C."/>
            <person name="Morowitz M.J."/>
            <person name="Banfield J.F."/>
        </authorList>
    </citation>
    <scope>NUCLEOTIDE SEQUENCE [LARGE SCALE GENOMIC DNA]</scope>
    <source>
        <strain evidence="2">S2_006_000_R2_64</strain>
    </source>
</reference>
<dbReference type="Proteomes" id="UP000249739">
    <property type="component" value="Unassembled WGS sequence"/>
</dbReference>
<dbReference type="Pfam" id="PF09997">
    <property type="entry name" value="DUF2238"/>
    <property type="match status" value="1"/>
</dbReference>
<name>A0A2W5FR65_9BACT</name>
<gene>
    <name evidence="2" type="ORF">DI586_04130</name>
</gene>
<keyword evidence="1" id="KW-0812">Transmembrane</keyword>
<protein>
    <recommendedName>
        <fullName evidence="4">DUF2238 domain-containing protein</fullName>
    </recommendedName>
</protein>
<dbReference type="InterPro" id="IPR014509">
    <property type="entry name" value="YjdF-like"/>
</dbReference>
<evidence type="ECO:0008006" key="4">
    <source>
        <dbReference type="Google" id="ProtNLM"/>
    </source>
</evidence>
<organism evidence="2 3">
    <name type="scientific">Micavibrio aeruginosavorus</name>
    <dbReference type="NCBI Taxonomy" id="349221"/>
    <lineage>
        <taxon>Bacteria</taxon>
        <taxon>Pseudomonadati</taxon>
        <taxon>Bdellovibrionota</taxon>
        <taxon>Bdellovibrionia</taxon>
        <taxon>Bdellovibrionales</taxon>
        <taxon>Pseudobdellovibrionaceae</taxon>
        <taxon>Micavibrio</taxon>
    </lineage>
</organism>
<accession>A0A2W5FR65</accession>
<evidence type="ECO:0000313" key="2">
    <source>
        <dbReference type="EMBL" id="PZP56317.1"/>
    </source>
</evidence>
<proteinExistence type="predicted"/>
<feature type="transmembrane region" description="Helical" evidence="1">
    <location>
        <begin position="28"/>
        <end position="45"/>
    </location>
</feature>
<keyword evidence="1" id="KW-1133">Transmembrane helix</keyword>
<feature type="transmembrane region" description="Helical" evidence="1">
    <location>
        <begin position="96"/>
        <end position="116"/>
    </location>
</feature>
<evidence type="ECO:0000256" key="1">
    <source>
        <dbReference type="SAM" id="Phobius"/>
    </source>
</evidence>
<dbReference type="InterPro" id="IPR058534">
    <property type="entry name" value="YjdF"/>
</dbReference>